<dbReference type="InterPro" id="IPR001245">
    <property type="entry name" value="Ser-Thr/Tyr_kinase_cat_dom"/>
</dbReference>
<sequence length="236" mass="26038">MPNGSLDKVLYPEGGQSSHGQVCSLDLIQRLSIAMDIAQGMEYLHHHCFVQVIHCDLKPTNVLLGEDMTAYLTDFGISKVCFRNSEDSCTSTHTLKGSIGYIAPEYGVSGGVTTKGDVYSYGIFLLEMLTGKKPTNNMFVDGMNLQKWVRRSYPDKIEEVIDIQLLSVATNNEDEVLNCLKQLICVGLLCTKELPEERPSMIDIVKILHDIKNTFLGATSTPTFQSDLSHLLGSAS</sequence>
<evidence type="ECO:0000313" key="22">
    <source>
        <dbReference type="Proteomes" id="UP000824469"/>
    </source>
</evidence>
<dbReference type="InterPro" id="IPR000719">
    <property type="entry name" value="Prot_kinase_dom"/>
</dbReference>
<evidence type="ECO:0000256" key="6">
    <source>
        <dbReference type="ARBA" id="ARBA00022614"/>
    </source>
</evidence>
<dbReference type="SMART" id="SM00220">
    <property type="entry name" value="S_TKc"/>
    <property type="match status" value="1"/>
</dbReference>
<dbReference type="SUPFAM" id="SSF56112">
    <property type="entry name" value="Protein kinase-like (PK-like)"/>
    <property type="match status" value="1"/>
</dbReference>
<evidence type="ECO:0000256" key="4">
    <source>
        <dbReference type="ARBA" id="ARBA00022527"/>
    </source>
</evidence>
<keyword evidence="14" id="KW-1133">Transmembrane helix</keyword>
<keyword evidence="9" id="KW-0732">Signal</keyword>
<dbReference type="PANTHER" id="PTHR48055:SF57">
    <property type="entry name" value="PROTEIN KINASE DOMAIN-CONTAINING PROTEIN"/>
    <property type="match status" value="1"/>
</dbReference>
<evidence type="ECO:0000256" key="3">
    <source>
        <dbReference type="ARBA" id="ARBA00022475"/>
    </source>
</evidence>
<keyword evidence="16" id="KW-0675">Receptor</keyword>
<dbReference type="InterPro" id="IPR011009">
    <property type="entry name" value="Kinase-like_dom_sf"/>
</dbReference>
<organism evidence="21 22">
    <name type="scientific">Taxus chinensis</name>
    <name type="common">Chinese yew</name>
    <name type="synonym">Taxus wallichiana var. chinensis</name>
    <dbReference type="NCBI Taxonomy" id="29808"/>
    <lineage>
        <taxon>Eukaryota</taxon>
        <taxon>Viridiplantae</taxon>
        <taxon>Streptophyta</taxon>
        <taxon>Embryophyta</taxon>
        <taxon>Tracheophyta</taxon>
        <taxon>Spermatophyta</taxon>
        <taxon>Pinopsida</taxon>
        <taxon>Pinidae</taxon>
        <taxon>Conifers II</taxon>
        <taxon>Cupressales</taxon>
        <taxon>Taxaceae</taxon>
        <taxon>Taxus</taxon>
    </lineage>
</organism>
<evidence type="ECO:0000256" key="14">
    <source>
        <dbReference type="ARBA" id="ARBA00022989"/>
    </source>
</evidence>
<keyword evidence="3" id="KW-1003">Cell membrane</keyword>
<protein>
    <recommendedName>
        <fullName evidence="2">non-specific serine/threonine protein kinase</fullName>
        <ecNumber evidence="2">2.7.11.1</ecNumber>
    </recommendedName>
</protein>
<evidence type="ECO:0000256" key="19">
    <source>
        <dbReference type="ARBA" id="ARBA00048679"/>
    </source>
</evidence>
<comment type="caution">
    <text evidence="21">The sequence shown here is derived from an EMBL/GenBank/DDBJ whole genome shotgun (WGS) entry which is preliminary data.</text>
</comment>
<evidence type="ECO:0000256" key="1">
    <source>
        <dbReference type="ARBA" id="ARBA00004162"/>
    </source>
</evidence>
<evidence type="ECO:0000256" key="8">
    <source>
        <dbReference type="ARBA" id="ARBA00022692"/>
    </source>
</evidence>
<dbReference type="Pfam" id="PF07714">
    <property type="entry name" value="PK_Tyr_Ser-Thr"/>
    <property type="match status" value="1"/>
</dbReference>
<evidence type="ECO:0000259" key="20">
    <source>
        <dbReference type="PROSITE" id="PS50011"/>
    </source>
</evidence>
<dbReference type="GO" id="GO:0005524">
    <property type="term" value="F:ATP binding"/>
    <property type="evidence" value="ECO:0007669"/>
    <property type="project" value="UniProtKB-KW"/>
</dbReference>
<comment type="subcellular location">
    <subcellularLocation>
        <location evidence="1">Cell membrane</location>
        <topology evidence="1">Single-pass membrane protein</topology>
    </subcellularLocation>
</comment>
<dbReference type="FunFam" id="1.10.510.10:FF:000358">
    <property type="entry name" value="Putative leucine-rich repeat receptor-like serine/threonine-protein kinase"/>
    <property type="match status" value="1"/>
</dbReference>
<evidence type="ECO:0000313" key="21">
    <source>
        <dbReference type="EMBL" id="KAH9292086.1"/>
    </source>
</evidence>
<dbReference type="PROSITE" id="PS00108">
    <property type="entry name" value="PROTEIN_KINASE_ST"/>
    <property type="match status" value="1"/>
</dbReference>
<reference evidence="21 22" key="1">
    <citation type="journal article" date="2021" name="Nat. Plants">
        <title>The Taxus genome provides insights into paclitaxel biosynthesis.</title>
        <authorList>
            <person name="Xiong X."/>
            <person name="Gou J."/>
            <person name="Liao Q."/>
            <person name="Li Y."/>
            <person name="Zhou Q."/>
            <person name="Bi G."/>
            <person name="Li C."/>
            <person name="Du R."/>
            <person name="Wang X."/>
            <person name="Sun T."/>
            <person name="Guo L."/>
            <person name="Liang H."/>
            <person name="Lu P."/>
            <person name="Wu Y."/>
            <person name="Zhang Z."/>
            <person name="Ro D.K."/>
            <person name="Shang Y."/>
            <person name="Huang S."/>
            <person name="Yan J."/>
        </authorList>
    </citation>
    <scope>NUCLEOTIDE SEQUENCE [LARGE SCALE GENOMIC DNA]</scope>
    <source>
        <strain evidence="21">Ta-2019</strain>
    </source>
</reference>
<keyword evidence="8" id="KW-0812">Transmembrane</keyword>
<comment type="catalytic activity">
    <reaction evidence="19">
        <text>L-seryl-[protein] + ATP = O-phospho-L-seryl-[protein] + ADP + H(+)</text>
        <dbReference type="Rhea" id="RHEA:17989"/>
        <dbReference type="Rhea" id="RHEA-COMP:9863"/>
        <dbReference type="Rhea" id="RHEA-COMP:11604"/>
        <dbReference type="ChEBI" id="CHEBI:15378"/>
        <dbReference type="ChEBI" id="CHEBI:29999"/>
        <dbReference type="ChEBI" id="CHEBI:30616"/>
        <dbReference type="ChEBI" id="CHEBI:83421"/>
        <dbReference type="ChEBI" id="CHEBI:456216"/>
        <dbReference type="EC" id="2.7.11.1"/>
    </reaction>
</comment>
<dbReference type="AlphaFoldDB" id="A0AA38C0I2"/>
<evidence type="ECO:0000256" key="13">
    <source>
        <dbReference type="ARBA" id="ARBA00022840"/>
    </source>
</evidence>
<feature type="non-terminal residue" evidence="21">
    <location>
        <position position="1"/>
    </location>
</feature>
<evidence type="ECO:0000256" key="12">
    <source>
        <dbReference type="ARBA" id="ARBA00022777"/>
    </source>
</evidence>
<accession>A0AA38C0I2</accession>
<keyword evidence="4" id="KW-0723">Serine/threonine-protein kinase</keyword>
<evidence type="ECO:0000256" key="15">
    <source>
        <dbReference type="ARBA" id="ARBA00023136"/>
    </source>
</evidence>
<dbReference type="PROSITE" id="PS50011">
    <property type="entry name" value="PROTEIN_KINASE_DOM"/>
    <property type="match status" value="1"/>
</dbReference>
<proteinExistence type="predicted"/>
<evidence type="ECO:0000256" key="9">
    <source>
        <dbReference type="ARBA" id="ARBA00022729"/>
    </source>
</evidence>
<evidence type="ECO:0000256" key="5">
    <source>
        <dbReference type="ARBA" id="ARBA00022553"/>
    </source>
</evidence>
<keyword evidence="12" id="KW-0418">Kinase</keyword>
<dbReference type="EMBL" id="JAHRHJ020003264">
    <property type="protein sequence ID" value="KAH9292086.1"/>
    <property type="molecule type" value="Genomic_DNA"/>
</dbReference>
<keyword evidence="15" id="KW-0472">Membrane</keyword>
<dbReference type="OMA" id="TICFATS"/>
<keyword evidence="11" id="KW-0547">Nucleotide-binding</keyword>
<keyword evidence="10" id="KW-0677">Repeat</keyword>
<dbReference type="InterPro" id="IPR008271">
    <property type="entry name" value="Ser/Thr_kinase_AS"/>
</dbReference>
<keyword evidence="6" id="KW-0433">Leucine-rich repeat</keyword>
<keyword evidence="5" id="KW-0597">Phosphoprotein</keyword>
<name>A0AA38C0I2_TAXCH</name>
<dbReference type="PANTHER" id="PTHR48055">
    <property type="entry name" value="LEUCINE-RICH REPEAT RECEPTOR PROTEIN KINASE EMS1"/>
    <property type="match status" value="1"/>
</dbReference>
<evidence type="ECO:0000256" key="10">
    <source>
        <dbReference type="ARBA" id="ARBA00022737"/>
    </source>
</evidence>
<keyword evidence="7" id="KW-0808">Transferase</keyword>
<evidence type="ECO:0000256" key="17">
    <source>
        <dbReference type="ARBA" id="ARBA00023180"/>
    </source>
</evidence>
<evidence type="ECO:0000256" key="7">
    <source>
        <dbReference type="ARBA" id="ARBA00022679"/>
    </source>
</evidence>
<dbReference type="EC" id="2.7.11.1" evidence="2"/>
<keyword evidence="13" id="KW-0067">ATP-binding</keyword>
<gene>
    <name evidence="21" type="ORF">KI387_042724</name>
</gene>
<dbReference type="Proteomes" id="UP000824469">
    <property type="component" value="Unassembled WGS sequence"/>
</dbReference>
<dbReference type="GO" id="GO:0004674">
    <property type="term" value="F:protein serine/threonine kinase activity"/>
    <property type="evidence" value="ECO:0007669"/>
    <property type="project" value="UniProtKB-KW"/>
</dbReference>
<evidence type="ECO:0000256" key="18">
    <source>
        <dbReference type="ARBA" id="ARBA00047899"/>
    </source>
</evidence>
<evidence type="ECO:0000256" key="11">
    <source>
        <dbReference type="ARBA" id="ARBA00022741"/>
    </source>
</evidence>
<keyword evidence="22" id="KW-1185">Reference proteome</keyword>
<feature type="domain" description="Protein kinase" evidence="20">
    <location>
        <begin position="1"/>
        <end position="216"/>
    </location>
</feature>
<dbReference type="InterPro" id="IPR051564">
    <property type="entry name" value="LRR_receptor-like_kinase"/>
</dbReference>
<evidence type="ECO:0000256" key="16">
    <source>
        <dbReference type="ARBA" id="ARBA00023170"/>
    </source>
</evidence>
<keyword evidence="17" id="KW-0325">Glycoprotein</keyword>
<dbReference type="Gene3D" id="1.10.510.10">
    <property type="entry name" value="Transferase(Phosphotransferase) domain 1"/>
    <property type="match status" value="1"/>
</dbReference>
<dbReference type="PIRSF" id="PIRSF000654">
    <property type="entry name" value="Integrin-linked_kinase"/>
    <property type="match status" value="1"/>
</dbReference>
<dbReference type="GO" id="GO:0005886">
    <property type="term" value="C:plasma membrane"/>
    <property type="evidence" value="ECO:0007669"/>
    <property type="project" value="UniProtKB-SubCell"/>
</dbReference>
<comment type="catalytic activity">
    <reaction evidence="18">
        <text>L-threonyl-[protein] + ATP = O-phospho-L-threonyl-[protein] + ADP + H(+)</text>
        <dbReference type="Rhea" id="RHEA:46608"/>
        <dbReference type="Rhea" id="RHEA-COMP:11060"/>
        <dbReference type="Rhea" id="RHEA-COMP:11605"/>
        <dbReference type="ChEBI" id="CHEBI:15378"/>
        <dbReference type="ChEBI" id="CHEBI:30013"/>
        <dbReference type="ChEBI" id="CHEBI:30616"/>
        <dbReference type="ChEBI" id="CHEBI:61977"/>
        <dbReference type="ChEBI" id="CHEBI:456216"/>
        <dbReference type="EC" id="2.7.11.1"/>
    </reaction>
</comment>
<evidence type="ECO:0000256" key="2">
    <source>
        <dbReference type="ARBA" id="ARBA00012513"/>
    </source>
</evidence>